<protein>
    <submittedName>
        <fullName evidence="3 4">Uncharacterized protein</fullName>
    </submittedName>
</protein>
<reference evidence="4" key="3">
    <citation type="submission" date="2015-06" db="UniProtKB">
        <authorList>
            <consortium name="EnsemblMetazoa"/>
        </authorList>
    </citation>
    <scope>IDENTIFICATION</scope>
</reference>
<feature type="compositionally biased region" description="Polar residues" evidence="2">
    <location>
        <begin position="7"/>
        <end position="25"/>
    </location>
</feature>
<evidence type="ECO:0000313" key="5">
    <source>
        <dbReference type="Proteomes" id="UP000014760"/>
    </source>
</evidence>
<evidence type="ECO:0000313" key="3">
    <source>
        <dbReference type="EMBL" id="ELU16842.1"/>
    </source>
</evidence>
<evidence type="ECO:0000256" key="1">
    <source>
        <dbReference type="SAM" id="Coils"/>
    </source>
</evidence>
<evidence type="ECO:0000256" key="2">
    <source>
        <dbReference type="SAM" id="MobiDB-lite"/>
    </source>
</evidence>
<keyword evidence="1" id="KW-0175">Coiled coil</keyword>
<feature type="region of interest" description="Disordered" evidence="2">
    <location>
        <begin position="1"/>
        <end position="43"/>
    </location>
</feature>
<dbReference type="EMBL" id="KB292884">
    <property type="protein sequence ID" value="ELU16842.1"/>
    <property type="molecule type" value="Genomic_DNA"/>
</dbReference>
<organism evidence="3">
    <name type="scientific">Capitella teleta</name>
    <name type="common">Polychaete worm</name>
    <dbReference type="NCBI Taxonomy" id="283909"/>
    <lineage>
        <taxon>Eukaryota</taxon>
        <taxon>Metazoa</taxon>
        <taxon>Spiralia</taxon>
        <taxon>Lophotrochozoa</taxon>
        <taxon>Annelida</taxon>
        <taxon>Polychaeta</taxon>
        <taxon>Sedentaria</taxon>
        <taxon>Scolecida</taxon>
        <taxon>Capitellidae</taxon>
        <taxon>Capitella</taxon>
    </lineage>
</organism>
<dbReference type="EnsemblMetazoa" id="CapteT201220">
    <property type="protein sequence ID" value="CapteP201220"/>
    <property type="gene ID" value="CapteG201220"/>
</dbReference>
<dbReference type="PANTHER" id="PTHR47331:SF5">
    <property type="entry name" value="RIBONUCLEASE H"/>
    <property type="match status" value="1"/>
</dbReference>
<keyword evidence="5" id="KW-1185">Reference proteome</keyword>
<gene>
    <name evidence="3" type="ORF">CAPTEDRAFT_201220</name>
</gene>
<dbReference type="OrthoDB" id="10065844at2759"/>
<reference evidence="3 5" key="2">
    <citation type="journal article" date="2013" name="Nature">
        <title>Insights into bilaterian evolution from three spiralian genomes.</title>
        <authorList>
            <person name="Simakov O."/>
            <person name="Marletaz F."/>
            <person name="Cho S.J."/>
            <person name="Edsinger-Gonzales E."/>
            <person name="Havlak P."/>
            <person name="Hellsten U."/>
            <person name="Kuo D.H."/>
            <person name="Larsson T."/>
            <person name="Lv J."/>
            <person name="Arendt D."/>
            <person name="Savage R."/>
            <person name="Osoegawa K."/>
            <person name="de Jong P."/>
            <person name="Grimwood J."/>
            <person name="Chapman J.A."/>
            <person name="Shapiro H."/>
            <person name="Aerts A."/>
            <person name="Otillar R.P."/>
            <person name="Terry A.Y."/>
            <person name="Boore J.L."/>
            <person name="Grigoriev I.V."/>
            <person name="Lindberg D.R."/>
            <person name="Seaver E.C."/>
            <person name="Weisblat D.A."/>
            <person name="Putnam N.H."/>
            <person name="Rokhsar D.S."/>
        </authorList>
    </citation>
    <scope>NUCLEOTIDE SEQUENCE</scope>
    <source>
        <strain evidence="3 5">I ESC-2004</strain>
    </source>
</reference>
<name>R7VE50_CAPTE</name>
<feature type="coiled-coil region" evidence="1">
    <location>
        <begin position="60"/>
        <end position="103"/>
    </location>
</feature>
<proteinExistence type="predicted"/>
<evidence type="ECO:0000313" key="4">
    <source>
        <dbReference type="EnsemblMetazoa" id="CapteP201220"/>
    </source>
</evidence>
<sequence>MEDDWQSTRTALRISQQNRGINQEQASDDGLSHISQSSRASHLRIQTARLRQEVRNRQVEKKEEDEVARLEREFKRLKEAKKTRQLQRELSAMEEELSVLVEVQGDCRSVESSPSAVKNVKKTQENHMSCQPKQFIDSHEDLAQALVAAVRVSKLPFPEPIVFKGDPLLYREWDVSFRQLIKKKRIPPQEPLHYLKKYLSEIRIKKGRFCEEEPPLLRVSEGWSRSLSLEDQRFLSEQQAAIQHNEKGHFEMPLPFWTETVSLPCNRAQALHRFKQLRRRLKKDKKIAEDYLTFMKKMLTLGYAEEILADKLKKR</sequence>
<dbReference type="Proteomes" id="UP000014760">
    <property type="component" value="Unassembled WGS sequence"/>
</dbReference>
<dbReference type="AlphaFoldDB" id="R7VE50"/>
<accession>R7VE50</accession>
<dbReference type="EMBL" id="AMQN01017238">
    <property type="status" value="NOT_ANNOTATED_CDS"/>
    <property type="molecule type" value="Genomic_DNA"/>
</dbReference>
<dbReference type="STRING" id="283909.R7VE50"/>
<dbReference type="PANTHER" id="PTHR47331">
    <property type="entry name" value="PHD-TYPE DOMAIN-CONTAINING PROTEIN"/>
    <property type="match status" value="1"/>
</dbReference>
<reference evidence="5" key="1">
    <citation type="submission" date="2012-12" db="EMBL/GenBank/DDBJ databases">
        <authorList>
            <person name="Hellsten U."/>
            <person name="Grimwood J."/>
            <person name="Chapman J.A."/>
            <person name="Shapiro H."/>
            <person name="Aerts A."/>
            <person name="Otillar R.P."/>
            <person name="Terry A.Y."/>
            <person name="Boore J.L."/>
            <person name="Simakov O."/>
            <person name="Marletaz F."/>
            <person name="Cho S.-J."/>
            <person name="Edsinger-Gonzales E."/>
            <person name="Havlak P."/>
            <person name="Kuo D.-H."/>
            <person name="Larsson T."/>
            <person name="Lv J."/>
            <person name="Arendt D."/>
            <person name="Savage R."/>
            <person name="Osoegawa K."/>
            <person name="de Jong P."/>
            <person name="Lindberg D.R."/>
            <person name="Seaver E.C."/>
            <person name="Weisblat D.A."/>
            <person name="Putnam N.H."/>
            <person name="Grigoriev I.V."/>
            <person name="Rokhsar D.S."/>
        </authorList>
    </citation>
    <scope>NUCLEOTIDE SEQUENCE</scope>
    <source>
        <strain evidence="5">I ESC-2004</strain>
    </source>
</reference>
<dbReference type="HOGENOM" id="CLU_883501_0_0_1"/>